<dbReference type="InterPro" id="IPR013823">
    <property type="entry name" value="Ribosomal_bL12_C"/>
</dbReference>
<protein>
    <submittedName>
        <fullName evidence="3">Ribosomal protein L7/L12</fullName>
    </submittedName>
</protein>
<dbReference type="Proteomes" id="UP001165541">
    <property type="component" value="Unassembled WGS sequence"/>
</dbReference>
<dbReference type="EMBL" id="JAMKFE010000021">
    <property type="protein sequence ID" value="MCM5682664.1"/>
    <property type="molecule type" value="Genomic_DNA"/>
</dbReference>
<feature type="transmembrane region" description="Helical" evidence="1">
    <location>
        <begin position="121"/>
        <end position="139"/>
    </location>
</feature>
<evidence type="ECO:0000313" key="3">
    <source>
        <dbReference type="EMBL" id="MCM5682664.1"/>
    </source>
</evidence>
<evidence type="ECO:0000256" key="1">
    <source>
        <dbReference type="SAM" id="Phobius"/>
    </source>
</evidence>
<evidence type="ECO:0000259" key="2">
    <source>
        <dbReference type="Pfam" id="PF00542"/>
    </source>
</evidence>
<dbReference type="SUPFAM" id="SSF54736">
    <property type="entry name" value="ClpS-like"/>
    <property type="match status" value="1"/>
</dbReference>
<proteinExistence type="predicted"/>
<keyword evidence="1" id="KW-1133">Transmembrane helix</keyword>
<accession>A0ABT0YW82</accession>
<dbReference type="Pfam" id="PF00542">
    <property type="entry name" value="Ribosomal_L12"/>
    <property type="match status" value="1"/>
</dbReference>
<keyword evidence="1" id="KW-0472">Membrane</keyword>
<dbReference type="InterPro" id="IPR014719">
    <property type="entry name" value="Ribosomal_bL12_C/ClpS-like"/>
</dbReference>
<organism evidence="3 4">
    <name type="scientific">Caldimonas mangrovi</name>
    <dbReference type="NCBI Taxonomy" id="2944811"/>
    <lineage>
        <taxon>Bacteria</taxon>
        <taxon>Pseudomonadati</taxon>
        <taxon>Pseudomonadota</taxon>
        <taxon>Betaproteobacteria</taxon>
        <taxon>Burkholderiales</taxon>
        <taxon>Sphaerotilaceae</taxon>
        <taxon>Caldimonas</taxon>
    </lineage>
</organism>
<dbReference type="Gene3D" id="3.30.1390.10">
    <property type="match status" value="2"/>
</dbReference>
<keyword evidence="3" id="KW-0689">Ribosomal protein</keyword>
<keyword evidence="3" id="KW-0687">Ribonucleoprotein</keyword>
<dbReference type="GO" id="GO:0005840">
    <property type="term" value="C:ribosome"/>
    <property type="evidence" value="ECO:0007669"/>
    <property type="project" value="UniProtKB-KW"/>
</dbReference>
<evidence type="ECO:0000313" key="4">
    <source>
        <dbReference type="Proteomes" id="UP001165541"/>
    </source>
</evidence>
<name>A0ABT0YW82_9BURK</name>
<sequence>MKPLPENVVEALEAGRTIEAIKRLRDATGVSLKEAKDEIDAHLQGSWTGTPAPRLSTPGLPLPVQQALQRGNKIEAIRLLREHTGLGLKEAKDRVEAAEASAGDASAGLAPGEVPRRAGAAWWWGVAALVTAALAYHLLS</sequence>
<dbReference type="RefSeq" id="WP_251781207.1">
    <property type="nucleotide sequence ID" value="NZ_JAMKFE010000021.1"/>
</dbReference>
<comment type="caution">
    <text evidence="3">The sequence shown here is derived from an EMBL/GenBank/DDBJ whole genome shotgun (WGS) entry which is preliminary data.</text>
</comment>
<gene>
    <name evidence="3" type="ORF">M8A51_24295</name>
</gene>
<keyword evidence="1" id="KW-0812">Transmembrane</keyword>
<keyword evidence="4" id="KW-1185">Reference proteome</keyword>
<reference evidence="3" key="1">
    <citation type="submission" date="2022-05" db="EMBL/GenBank/DDBJ databases">
        <title>Schlegelella sp. nov., isolated from mangrove soil.</title>
        <authorList>
            <person name="Liu Y."/>
            <person name="Ge X."/>
            <person name="Liu W."/>
        </authorList>
    </citation>
    <scope>NUCLEOTIDE SEQUENCE</scope>
    <source>
        <strain evidence="3">S2-27</strain>
    </source>
</reference>
<feature type="domain" description="Large ribosomal subunit protein bL12 C-terminal" evidence="2">
    <location>
        <begin position="71"/>
        <end position="99"/>
    </location>
</feature>